<proteinExistence type="predicted"/>
<accession>A0A6V8SD91</accession>
<dbReference type="SUPFAM" id="SSF56281">
    <property type="entry name" value="Metallo-hydrolase/oxidoreductase"/>
    <property type="match status" value="1"/>
</dbReference>
<name>A0A6V8SD91_9CLOT</name>
<dbReference type="Pfam" id="PF00753">
    <property type="entry name" value="Lactamase_B"/>
    <property type="match status" value="1"/>
</dbReference>
<dbReference type="InterPro" id="IPR035681">
    <property type="entry name" value="ComA-like_MBL"/>
</dbReference>
<dbReference type="Proteomes" id="UP000580568">
    <property type="component" value="Unassembled WGS sequence"/>
</dbReference>
<dbReference type="PANTHER" id="PTHR30619:SF1">
    <property type="entry name" value="RECOMBINATION PROTEIN 2"/>
    <property type="match status" value="1"/>
</dbReference>
<dbReference type="InterPro" id="IPR001279">
    <property type="entry name" value="Metallo-B-lactamas"/>
</dbReference>
<dbReference type="CDD" id="cd07731">
    <property type="entry name" value="ComA-like_MBL-fold"/>
    <property type="match status" value="1"/>
</dbReference>
<dbReference type="AlphaFoldDB" id="A0A6V8SD91"/>
<dbReference type="SMART" id="SM00849">
    <property type="entry name" value="Lactamase_B"/>
    <property type="match status" value="1"/>
</dbReference>
<keyword evidence="3" id="KW-1185">Reference proteome</keyword>
<dbReference type="PANTHER" id="PTHR30619">
    <property type="entry name" value="DNA INTERNALIZATION/COMPETENCE PROTEIN COMEC/REC2"/>
    <property type="match status" value="1"/>
</dbReference>
<feature type="domain" description="Metallo-beta-lactamase" evidence="1">
    <location>
        <begin position="42"/>
        <end position="235"/>
    </location>
</feature>
<dbReference type="RefSeq" id="WP_183276738.1">
    <property type="nucleotide sequence ID" value="NZ_BLZR01000001.1"/>
</dbReference>
<gene>
    <name evidence="2" type="ORF">bsdtw1_01286</name>
</gene>
<dbReference type="InterPro" id="IPR036866">
    <property type="entry name" value="RibonucZ/Hydroxyglut_hydro"/>
</dbReference>
<reference evidence="2 3" key="1">
    <citation type="submission" date="2020-07" db="EMBL/GenBank/DDBJ databases">
        <title>A new beta-1,3-glucan-decomposing anaerobic bacterium isolated from anoxic soil subjected to biological soil disinfestation.</title>
        <authorList>
            <person name="Ueki A."/>
            <person name="Tonouchi A."/>
        </authorList>
    </citation>
    <scope>NUCLEOTIDE SEQUENCE [LARGE SCALE GENOMIC DNA]</scope>
    <source>
        <strain evidence="2 3">TW1</strain>
    </source>
</reference>
<evidence type="ECO:0000259" key="1">
    <source>
        <dbReference type="SMART" id="SM00849"/>
    </source>
</evidence>
<sequence length="284" mass="32127">MKKFGKRIIAIMILFLFTTCFNAFGIENLSNVTRVQVLSTGQSDVILILSKEFNILIDTGVEDYSSKLIAHLKSESVDKLDYVILTHYHNDHFGGLEAVLKSVKVAHLMLPEFCVNKNEKEKVMKVVESSKVKYEYVKAGWYLEHNDIHLKALTPTKPSKVLENNNSMVLLGEIADLRYLFMADAERDLEKQVMKNNDIKDIDVLKVAHHGIGSGTYKDFVRKVKPSVAIITSNGEESPNSEVVKNLTDIKCNVFRTDQYGDIMVLSEKDDAGVVHLEVYSRKN</sequence>
<evidence type="ECO:0000313" key="2">
    <source>
        <dbReference type="EMBL" id="GFP75214.1"/>
    </source>
</evidence>
<dbReference type="EMBL" id="BLZR01000001">
    <property type="protein sequence ID" value="GFP75214.1"/>
    <property type="molecule type" value="Genomic_DNA"/>
</dbReference>
<comment type="caution">
    <text evidence="2">The sequence shown here is derived from an EMBL/GenBank/DDBJ whole genome shotgun (WGS) entry which is preliminary data.</text>
</comment>
<organism evidence="2 3">
    <name type="scientific">Clostridium fungisolvens</name>
    <dbReference type="NCBI Taxonomy" id="1604897"/>
    <lineage>
        <taxon>Bacteria</taxon>
        <taxon>Bacillati</taxon>
        <taxon>Bacillota</taxon>
        <taxon>Clostridia</taxon>
        <taxon>Eubacteriales</taxon>
        <taxon>Clostridiaceae</taxon>
        <taxon>Clostridium</taxon>
    </lineage>
</organism>
<protein>
    <submittedName>
        <fullName evidence="2">ComE operon protein 3</fullName>
    </submittedName>
</protein>
<evidence type="ECO:0000313" key="3">
    <source>
        <dbReference type="Proteomes" id="UP000580568"/>
    </source>
</evidence>
<dbReference type="InterPro" id="IPR052159">
    <property type="entry name" value="Competence_DNA_uptake"/>
</dbReference>
<dbReference type="Gene3D" id="3.60.15.10">
    <property type="entry name" value="Ribonuclease Z/Hydroxyacylglutathione hydrolase-like"/>
    <property type="match status" value="1"/>
</dbReference>